<comment type="subcellular location">
    <subcellularLocation>
        <location evidence="1">Membrane</location>
        <topology evidence="1">Multi-pass membrane protein</topology>
    </subcellularLocation>
</comment>
<dbReference type="InterPro" id="IPR002523">
    <property type="entry name" value="MgTranspt_CorA/ZnTranspt_ZntB"/>
</dbReference>
<dbReference type="RefSeq" id="XP_044673790.1">
    <property type="nucleotide sequence ID" value="XM_044831404.1"/>
</dbReference>
<feature type="compositionally biased region" description="Basic and acidic residues" evidence="5">
    <location>
        <begin position="674"/>
        <end position="685"/>
    </location>
</feature>
<dbReference type="EMBL" id="JAHBCI010000012">
    <property type="protein sequence ID" value="KAG9494790.1"/>
    <property type="molecule type" value="Genomic_DNA"/>
</dbReference>
<evidence type="ECO:0000256" key="6">
    <source>
        <dbReference type="SAM" id="Phobius"/>
    </source>
</evidence>
<evidence type="ECO:0000256" key="4">
    <source>
        <dbReference type="ARBA" id="ARBA00023136"/>
    </source>
</evidence>
<proteinExistence type="predicted"/>
<evidence type="ECO:0000313" key="8">
    <source>
        <dbReference type="Proteomes" id="UP000827133"/>
    </source>
</evidence>
<keyword evidence="8" id="KW-1185">Reference proteome</keyword>
<accession>A0A9P8D3Q8</accession>
<dbReference type="Gene3D" id="1.20.58.340">
    <property type="entry name" value="Magnesium transport protein CorA, transmembrane region"/>
    <property type="match status" value="1"/>
</dbReference>
<gene>
    <name evidence="7" type="ORF">J7337_013929</name>
</gene>
<keyword evidence="4 6" id="KW-0472">Membrane</keyword>
<protein>
    <submittedName>
        <fullName evidence="7">Uncharacterized protein</fullName>
    </submittedName>
</protein>
<evidence type="ECO:0000256" key="2">
    <source>
        <dbReference type="ARBA" id="ARBA00022692"/>
    </source>
</evidence>
<dbReference type="InterPro" id="IPR045863">
    <property type="entry name" value="CorA_TM1_TM2"/>
</dbReference>
<dbReference type="GeneID" id="68321785"/>
<dbReference type="SUPFAM" id="SSF144083">
    <property type="entry name" value="Magnesium transport protein CorA, transmembrane region"/>
    <property type="match status" value="1"/>
</dbReference>
<evidence type="ECO:0000313" key="7">
    <source>
        <dbReference type="EMBL" id="KAG9494790.1"/>
    </source>
</evidence>
<dbReference type="Pfam" id="PF01544">
    <property type="entry name" value="CorA"/>
    <property type="match status" value="1"/>
</dbReference>
<name>A0A9P8D3Q8_9HYPO</name>
<evidence type="ECO:0000256" key="1">
    <source>
        <dbReference type="ARBA" id="ARBA00004141"/>
    </source>
</evidence>
<dbReference type="GO" id="GO:0016020">
    <property type="term" value="C:membrane"/>
    <property type="evidence" value="ECO:0007669"/>
    <property type="project" value="UniProtKB-SubCell"/>
</dbReference>
<feature type="transmembrane region" description="Helical" evidence="6">
    <location>
        <begin position="633"/>
        <end position="654"/>
    </location>
</feature>
<keyword evidence="3 6" id="KW-1133">Transmembrane helix</keyword>
<feature type="region of interest" description="Disordered" evidence="5">
    <location>
        <begin position="663"/>
        <end position="685"/>
    </location>
</feature>
<dbReference type="AlphaFoldDB" id="A0A9P8D3Q8"/>
<dbReference type="Proteomes" id="UP000827133">
    <property type="component" value="Unassembled WGS sequence"/>
</dbReference>
<dbReference type="KEGG" id="fmu:J7337_013929"/>
<reference evidence="7" key="1">
    <citation type="journal article" date="2021" name="Mol. Plant Microbe Interact.">
        <title>Telomere to telomere genome assembly of Fusarium musae F31, causal agent of crown rot disease of banana.</title>
        <authorList>
            <person name="Degradi L."/>
            <person name="Tava V."/>
            <person name="Kunova A."/>
            <person name="Cortesi P."/>
            <person name="Saracchi M."/>
            <person name="Pasquali M."/>
        </authorList>
    </citation>
    <scope>NUCLEOTIDE SEQUENCE</scope>
    <source>
        <strain evidence="7">F31</strain>
    </source>
</reference>
<comment type="caution">
    <text evidence="7">The sequence shown here is derived from an EMBL/GenBank/DDBJ whole genome shotgun (WGS) entry which is preliminary data.</text>
</comment>
<keyword evidence="2 6" id="KW-0812">Transmembrane</keyword>
<feature type="transmembrane region" description="Helical" evidence="6">
    <location>
        <begin position="602"/>
        <end position="621"/>
    </location>
</feature>
<evidence type="ECO:0000256" key="3">
    <source>
        <dbReference type="ARBA" id="ARBA00022989"/>
    </source>
</evidence>
<evidence type="ECO:0000256" key="5">
    <source>
        <dbReference type="SAM" id="MobiDB-lite"/>
    </source>
</evidence>
<sequence length="685" mass="76398">MVRNDPGAPFRRMGIVDRASPCRIQVNLLGTIHGSMSPDKEPATLLLFKFRFSAERLNGRIKSVKITVQFYEENSDPIVANIAPDGSSQIERSTQETTVSSDIEAGVNAGVGMGLSDRTVQKKTDSVTIDGMQSIRGRNYGSFNTVIWRLTENSTLHSGIPAYLQSAVLLKRSTGDSFSAKFDIEAEVSGFLFRDIQAGLQHSEEDPIILNIPAPPKWPPGMQHPNSNALGSIDLSSLAAIGPLTTVTSDWENQKQEETIQQQAASGLVEPGILVDSKSETRFIDVWGMRPPVEAQTRLPDVLAKEDLEKDFSWIFKSLKPPVVSIDKDGNKRILNEQSGDNEFYNLICQISTDGDGSKVRNVYIAQTPFYTSGFWSLVLYSMTDLDMKRHTSRLSGVIQTDAGVDLSTVLSEVQKLAGKHGRHQSLLPIQLFKVHFAETLKTLKDVQEKIAEVDKDLSSQYEQDSKLEKATKLYKKSSKVLHECSRTLADLRRRRSFEEDLGNQIREGLQKLVELRRQRSLKDDDIQTYPQKDARSDYELAVMMDLYSKMSKGLDLDIEALPGTIESQRNVLFNLITQQDSFVQSRLAGEALRDSKEMKTLSILTILFLPGAFVATVFSTNMFKFESNGQQIWIYFAIVAPLTVALMVGWILWLKLTPQGADEETGDQPGLEMAKEIGKGSKND</sequence>
<dbReference type="GO" id="GO:0046873">
    <property type="term" value="F:metal ion transmembrane transporter activity"/>
    <property type="evidence" value="ECO:0007669"/>
    <property type="project" value="InterPro"/>
</dbReference>
<organism evidence="7 8">
    <name type="scientific">Fusarium musae</name>
    <dbReference type="NCBI Taxonomy" id="1042133"/>
    <lineage>
        <taxon>Eukaryota</taxon>
        <taxon>Fungi</taxon>
        <taxon>Dikarya</taxon>
        <taxon>Ascomycota</taxon>
        <taxon>Pezizomycotina</taxon>
        <taxon>Sordariomycetes</taxon>
        <taxon>Hypocreomycetidae</taxon>
        <taxon>Hypocreales</taxon>
        <taxon>Nectriaceae</taxon>
        <taxon>Fusarium</taxon>
    </lineage>
</organism>